<name>A0A8K0JZY7_LADFU</name>
<evidence type="ECO:0000313" key="1">
    <source>
        <dbReference type="EMBL" id="KAG8225473.1"/>
    </source>
</evidence>
<protein>
    <submittedName>
        <fullName evidence="1">Uncharacterized protein</fullName>
    </submittedName>
</protein>
<dbReference type="AlphaFoldDB" id="A0A8K0JZY7"/>
<sequence>MENTTMTASSKLESIFLPLMKEPILGFRAHTFVFKIQTLERRLQKNTAAESTAKLNRLQCIAEIHQLNKKEPSKNQLKYKVQYNSSYCPMPCAFAVTNTGWISSRRGGRALDLRTRSLGPGPSPAMFPRAHTACSATFGQVELRRLTRGGIPPAFMTAEVCSDDPAATFVRAQAASNCKDS</sequence>
<reference evidence="1" key="1">
    <citation type="submission" date="2013-04" db="EMBL/GenBank/DDBJ databases">
        <authorList>
            <person name="Qu J."/>
            <person name="Murali S.C."/>
            <person name="Bandaranaike D."/>
            <person name="Bellair M."/>
            <person name="Blankenburg K."/>
            <person name="Chao H."/>
            <person name="Dinh H."/>
            <person name="Doddapaneni H."/>
            <person name="Downs B."/>
            <person name="Dugan-Rocha S."/>
            <person name="Elkadiri S."/>
            <person name="Gnanaolivu R.D."/>
            <person name="Hernandez B."/>
            <person name="Javaid M."/>
            <person name="Jayaseelan J.C."/>
            <person name="Lee S."/>
            <person name="Li M."/>
            <person name="Ming W."/>
            <person name="Munidasa M."/>
            <person name="Muniz J."/>
            <person name="Nguyen L."/>
            <person name="Ongeri F."/>
            <person name="Osuji N."/>
            <person name="Pu L.-L."/>
            <person name="Puazo M."/>
            <person name="Qu C."/>
            <person name="Quiroz J."/>
            <person name="Raj R."/>
            <person name="Weissenberger G."/>
            <person name="Xin Y."/>
            <person name="Zou X."/>
            <person name="Han Y."/>
            <person name="Richards S."/>
            <person name="Worley K."/>
            <person name="Muzny D."/>
            <person name="Gibbs R."/>
        </authorList>
    </citation>
    <scope>NUCLEOTIDE SEQUENCE</scope>
    <source>
        <strain evidence="1">Sampled in the wild</strain>
    </source>
</reference>
<gene>
    <name evidence="1" type="ORF">J437_LFUL004474</name>
</gene>
<accession>A0A8K0JZY7</accession>
<dbReference type="OrthoDB" id="10620340at2759"/>
<organism evidence="1 2">
    <name type="scientific">Ladona fulva</name>
    <name type="common">Scarce chaser dragonfly</name>
    <name type="synonym">Libellula fulva</name>
    <dbReference type="NCBI Taxonomy" id="123851"/>
    <lineage>
        <taxon>Eukaryota</taxon>
        <taxon>Metazoa</taxon>
        <taxon>Ecdysozoa</taxon>
        <taxon>Arthropoda</taxon>
        <taxon>Hexapoda</taxon>
        <taxon>Insecta</taxon>
        <taxon>Pterygota</taxon>
        <taxon>Palaeoptera</taxon>
        <taxon>Odonata</taxon>
        <taxon>Epiprocta</taxon>
        <taxon>Anisoptera</taxon>
        <taxon>Libelluloidea</taxon>
        <taxon>Libellulidae</taxon>
        <taxon>Ladona</taxon>
    </lineage>
</organism>
<proteinExistence type="predicted"/>
<dbReference type="Proteomes" id="UP000792457">
    <property type="component" value="Unassembled WGS sequence"/>
</dbReference>
<evidence type="ECO:0000313" key="2">
    <source>
        <dbReference type="Proteomes" id="UP000792457"/>
    </source>
</evidence>
<dbReference type="EMBL" id="KZ308238">
    <property type="protein sequence ID" value="KAG8225473.1"/>
    <property type="molecule type" value="Genomic_DNA"/>
</dbReference>
<comment type="caution">
    <text evidence="1">The sequence shown here is derived from an EMBL/GenBank/DDBJ whole genome shotgun (WGS) entry which is preliminary data.</text>
</comment>
<reference evidence="1" key="2">
    <citation type="submission" date="2017-10" db="EMBL/GenBank/DDBJ databases">
        <title>Ladona fulva Genome sequencing and assembly.</title>
        <authorList>
            <person name="Murali S."/>
            <person name="Richards S."/>
            <person name="Bandaranaike D."/>
            <person name="Bellair M."/>
            <person name="Blankenburg K."/>
            <person name="Chao H."/>
            <person name="Dinh H."/>
            <person name="Doddapaneni H."/>
            <person name="Dugan-Rocha S."/>
            <person name="Elkadiri S."/>
            <person name="Gnanaolivu R."/>
            <person name="Hernandez B."/>
            <person name="Skinner E."/>
            <person name="Javaid M."/>
            <person name="Lee S."/>
            <person name="Li M."/>
            <person name="Ming W."/>
            <person name="Munidasa M."/>
            <person name="Muniz J."/>
            <person name="Nguyen L."/>
            <person name="Hughes D."/>
            <person name="Osuji N."/>
            <person name="Pu L.-L."/>
            <person name="Puazo M."/>
            <person name="Qu C."/>
            <person name="Quiroz J."/>
            <person name="Raj R."/>
            <person name="Weissenberger G."/>
            <person name="Xin Y."/>
            <person name="Zou X."/>
            <person name="Han Y."/>
            <person name="Worley K."/>
            <person name="Muzny D."/>
            <person name="Gibbs R."/>
        </authorList>
    </citation>
    <scope>NUCLEOTIDE SEQUENCE</scope>
    <source>
        <strain evidence="1">Sampled in the wild</strain>
    </source>
</reference>
<keyword evidence="2" id="KW-1185">Reference proteome</keyword>